<dbReference type="InParanoid" id="S5M0Z7"/>
<keyword evidence="2" id="KW-1185">Reference proteome</keyword>
<dbReference type="HOGENOM" id="CLU_180138_0_2_14"/>
<dbReference type="RefSeq" id="WP_020836759.1">
    <property type="nucleotide sequence ID" value="NC_021833.1"/>
</dbReference>
<evidence type="ECO:0000313" key="1">
    <source>
        <dbReference type="EMBL" id="AGR42531.1"/>
    </source>
</evidence>
<evidence type="ECO:0000313" key="2">
    <source>
        <dbReference type="Proteomes" id="UP000014983"/>
    </source>
</evidence>
<reference evidence="1 2" key="1">
    <citation type="journal article" date="2013" name="Genome Biol. Evol.">
        <title>Comparison of metabolic capacities and inference of gene content evolution in mosquito-associated Spiroplasma diminutum and S. taiwanense.</title>
        <authorList>
            <person name="Lo W.S."/>
            <person name="Ku C."/>
            <person name="Chen L.L."/>
            <person name="Chang T.H."/>
            <person name="Kuo C.H."/>
        </authorList>
    </citation>
    <scope>NUCLEOTIDE SEQUENCE [LARGE SCALE GENOMIC DNA]</scope>
    <source>
        <strain evidence="1">CUAS-1</strain>
    </source>
</reference>
<dbReference type="InterPro" id="IPR009296">
    <property type="entry name" value="DUF951"/>
</dbReference>
<gene>
    <name evidence="1" type="ORF">SDIMI_v3c08270</name>
</gene>
<dbReference type="Proteomes" id="UP000014983">
    <property type="component" value="Chromosome"/>
</dbReference>
<organism evidence="1 2">
    <name type="scientific">Spiroplasma diminutum CUAS-1</name>
    <dbReference type="NCBI Taxonomy" id="1276221"/>
    <lineage>
        <taxon>Bacteria</taxon>
        <taxon>Bacillati</taxon>
        <taxon>Mycoplasmatota</taxon>
        <taxon>Mollicutes</taxon>
        <taxon>Entomoplasmatales</taxon>
        <taxon>Spiroplasmataceae</taxon>
        <taxon>Spiroplasma</taxon>
    </lineage>
</organism>
<dbReference type="STRING" id="1276221.SDIMI_v3c08270"/>
<protein>
    <submittedName>
        <fullName evidence="1">Uncharacterized protein</fullName>
    </submittedName>
</protein>
<accession>S5M0Z7</accession>
<dbReference type="AlphaFoldDB" id="S5M0Z7"/>
<dbReference type="EMBL" id="CP005076">
    <property type="protein sequence ID" value="AGR42531.1"/>
    <property type="molecule type" value="Genomic_DNA"/>
</dbReference>
<dbReference type="PATRIC" id="fig|1276221.3.peg.829"/>
<sequence>MTINIDDKIYLKKNHPSKTAYWIVVRTGTIFKLRSNLDENLILEFTKDKLIKIIKKIESRK</sequence>
<dbReference type="KEGG" id="sdi:SDIMI_v3c08270"/>
<name>S5M0Z7_9MOLU</name>
<proteinExistence type="predicted"/>
<dbReference type="OrthoDB" id="400188at2"/>
<dbReference type="Pfam" id="PF06107">
    <property type="entry name" value="DUF951"/>
    <property type="match status" value="1"/>
</dbReference>